<feature type="transmembrane region" description="Helical" evidence="7">
    <location>
        <begin position="350"/>
        <end position="366"/>
    </location>
</feature>
<dbReference type="PANTHER" id="PTHR11654">
    <property type="entry name" value="OLIGOPEPTIDE TRANSPORTER-RELATED"/>
    <property type="match status" value="1"/>
</dbReference>
<feature type="transmembrane region" description="Helical" evidence="7">
    <location>
        <begin position="162"/>
        <end position="179"/>
    </location>
</feature>
<dbReference type="OrthoDB" id="4207045at2759"/>
<evidence type="ECO:0000256" key="4">
    <source>
        <dbReference type="ARBA" id="ARBA00022989"/>
    </source>
</evidence>
<evidence type="ECO:0000313" key="8">
    <source>
        <dbReference type="EMBL" id="PGH20418.1"/>
    </source>
</evidence>
<feature type="transmembrane region" description="Helical" evidence="7">
    <location>
        <begin position="135"/>
        <end position="156"/>
    </location>
</feature>
<evidence type="ECO:0000256" key="6">
    <source>
        <dbReference type="SAM" id="MobiDB-lite"/>
    </source>
</evidence>
<dbReference type="Gene3D" id="1.20.1250.20">
    <property type="entry name" value="MFS general substrate transporter like domains"/>
    <property type="match status" value="1"/>
</dbReference>
<dbReference type="GO" id="GO:0016020">
    <property type="term" value="C:membrane"/>
    <property type="evidence" value="ECO:0007669"/>
    <property type="project" value="UniProtKB-SubCell"/>
</dbReference>
<feature type="region of interest" description="Disordered" evidence="6">
    <location>
        <begin position="310"/>
        <end position="338"/>
    </location>
</feature>
<sequence length="590" mass="64308">MPPVDASEVDSRSSVTEVEPSDPPPTEEELATLRKVPGSLPITGYLLCAVEFAERASFFGVFRVIGNFIQFPLPEGGNGAGAPARGSENPAGALGTGLQIMSAVTLVFKFLAFASPLVGGYVADTKFGRYKTICIGVFISGIAHLLMVFGVVPTVLQAGKGMAPFIISIFILALGSGFFKSNICPTVIDQIQTLSPHIKTLPSGERVIVDPEVTIQRVTLAFFALTNVGALVGFATSFAEMYVGYWLAYSIPTFIYLITPLILVYGYKRTVKVPPEGSVLGDTFSVIKFAFRKNGIRKFGRKGYLDVAKPSNQPAVETPTTSDENKADQEQQEQPQTQPITWTDSFVDDISRTLVACQIFLFYPFYHLNDGGLGALHNSQAASMTKLGTPSTLVSNMHPLGIVIFSPLLSYAVYPLLRRYRIKFGPIMRITVGFVLAALTSVISAVTQWRIYETSPCRYYATNCNNGTGIVPISIWWLMPVYIVQALSEVFSVVTGYETAYARSPVHMKGLVLALFIFANAIAAIIVQICLPVLVDPYLIWPFTAAASVGMGLAALFYYLYHGLDKEEFLSAEAETKRSEVLEKQKSDDV</sequence>
<comment type="similarity">
    <text evidence="2">Belongs to the major facilitator superfamily. Proton-dependent oligopeptide transporter (POT/PTR) (TC 2.A.17) family.</text>
</comment>
<evidence type="ECO:0000256" key="3">
    <source>
        <dbReference type="ARBA" id="ARBA00022692"/>
    </source>
</evidence>
<feature type="transmembrane region" description="Helical" evidence="7">
    <location>
        <begin position="540"/>
        <end position="561"/>
    </location>
</feature>
<dbReference type="EMBL" id="PDNA01000040">
    <property type="protein sequence ID" value="PGH20418.1"/>
    <property type="molecule type" value="Genomic_DNA"/>
</dbReference>
<gene>
    <name evidence="8" type="ORF">AJ80_03563</name>
</gene>
<evidence type="ECO:0000256" key="7">
    <source>
        <dbReference type="SAM" id="Phobius"/>
    </source>
</evidence>
<feature type="transmembrane region" description="Helical" evidence="7">
    <location>
        <begin position="429"/>
        <end position="449"/>
    </location>
</feature>
<keyword evidence="5 7" id="KW-0472">Membrane</keyword>
<feature type="compositionally biased region" description="Polar residues" evidence="6">
    <location>
        <begin position="310"/>
        <end position="322"/>
    </location>
</feature>
<dbReference type="Proteomes" id="UP000224634">
    <property type="component" value="Unassembled WGS sequence"/>
</dbReference>
<evidence type="ECO:0000256" key="5">
    <source>
        <dbReference type="ARBA" id="ARBA00023136"/>
    </source>
</evidence>
<comment type="caution">
    <text evidence="8">The sequence shown here is derived from an EMBL/GenBank/DDBJ whole genome shotgun (WGS) entry which is preliminary data.</text>
</comment>
<feature type="region of interest" description="Disordered" evidence="6">
    <location>
        <begin position="1"/>
        <end position="28"/>
    </location>
</feature>
<feature type="transmembrane region" description="Helical" evidence="7">
    <location>
        <begin position="511"/>
        <end position="534"/>
    </location>
</feature>
<name>A0A2B7YHN1_POLH7</name>
<feature type="transmembrane region" description="Helical" evidence="7">
    <location>
        <begin position="100"/>
        <end position="123"/>
    </location>
</feature>
<feature type="transmembrane region" description="Helical" evidence="7">
    <location>
        <begin position="397"/>
        <end position="417"/>
    </location>
</feature>
<evidence type="ECO:0008006" key="10">
    <source>
        <dbReference type="Google" id="ProtNLM"/>
    </source>
</evidence>
<dbReference type="SUPFAM" id="SSF103473">
    <property type="entry name" value="MFS general substrate transporter"/>
    <property type="match status" value="1"/>
</dbReference>
<accession>A0A2B7YHN1</accession>
<keyword evidence="3 7" id="KW-0812">Transmembrane</keyword>
<proteinExistence type="inferred from homology"/>
<dbReference type="InterPro" id="IPR036259">
    <property type="entry name" value="MFS_trans_sf"/>
</dbReference>
<feature type="transmembrane region" description="Helical" evidence="7">
    <location>
        <begin position="245"/>
        <end position="267"/>
    </location>
</feature>
<organism evidence="8 9">
    <name type="scientific">Polytolypa hystricis (strain UAMH7299)</name>
    <dbReference type="NCBI Taxonomy" id="1447883"/>
    <lineage>
        <taxon>Eukaryota</taxon>
        <taxon>Fungi</taxon>
        <taxon>Dikarya</taxon>
        <taxon>Ascomycota</taxon>
        <taxon>Pezizomycotina</taxon>
        <taxon>Eurotiomycetes</taxon>
        <taxon>Eurotiomycetidae</taxon>
        <taxon>Onygenales</taxon>
        <taxon>Onygenales incertae sedis</taxon>
        <taxon>Polytolypa</taxon>
    </lineage>
</organism>
<feature type="transmembrane region" description="Helical" evidence="7">
    <location>
        <begin position="469"/>
        <end position="491"/>
    </location>
</feature>
<keyword evidence="9" id="KW-1185">Reference proteome</keyword>
<reference evidence="8 9" key="1">
    <citation type="submission" date="2017-10" db="EMBL/GenBank/DDBJ databases">
        <title>Comparative genomics in systemic dimorphic fungi from Ajellomycetaceae.</title>
        <authorList>
            <person name="Munoz J.F."/>
            <person name="Mcewen J.G."/>
            <person name="Clay O.K."/>
            <person name="Cuomo C.A."/>
        </authorList>
    </citation>
    <scope>NUCLEOTIDE SEQUENCE [LARGE SCALE GENOMIC DNA]</scope>
    <source>
        <strain evidence="8 9">UAMH7299</strain>
    </source>
</reference>
<dbReference type="AlphaFoldDB" id="A0A2B7YHN1"/>
<keyword evidence="4 7" id="KW-1133">Transmembrane helix</keyword>
<evidence type="ECO:0000313" key="9">
    <source>
        <dbReference type="Proteomes" id="UP000224634"/>
    </source>
</evidence>
<dbReference type="InterPro" id="IPR000109">
    <property type="entry name" value="POT_fam"/>
</dbReference>
<comment type="subcellular location">
    <subcellularLocation>
        <location evidence="1">Membrane</location>
        <topology evidence="1">Multi-pass membrane protein</topology>
    </subcellularLocation>
</comment>
<dbReference type="GO" id="GO:0022857">
    <property type="term" value="F:transmembrane transporter activity"/>
    <property type="evidence" value="ECO:0007669"/>
    <property type="project" value="InterPro"/>
</dbReference>
<protein>
    <recommendedName>
        <fullName evidence="10">Major facilitator superfamily (MFS) profile domain-containing protein</fullName>
    </recommendedName>
</protein>
<dbReference type="Pfam" id="PF00854">
    <property type="entry name" value="PTR2"/>
    <property type="match status" value="1"/>
</dbReference>
<feature type="transmembrane region" description="Helical" evidence="7">
    <location>
        <begin position="218"/>
        <end position="239"/>
    </location>
</feature>
<evidence type="ECO:0000256" key="1">
    <source>
        <dbReference type="ARBA" id="ARBA00004141"/>
    </source>
</evidence>
<evidence type="ECO:0000256" key="2">
    <source>
        <dbReference type="ARBA" id="ARBA00005982"/>
    </source>
</evidence>